<organism evidence="2 3">
    <name type="scientific">Reichenbachiella agarivorans</name>
    <dbReference type="NCBI Taxonomy" id="2979464"/>
    <lineage>
        <taxon>Bacteria</taxon>
        <taxon>Pseudomonadati</taxon>
        <taxon>Bacteroidota</taxon>
        <taxon>Cytophagia</taxon>
        <taxon>Cytophagales</taxon>
        <taxon>Reichenbachiellaceae</taxon>
        <taxon>Reichenbachiella</taxon>
    </lineage>
</organism>
<name>A0ABY6CLM4_9BACT</name>
<feature type="chain" id="PRO_5046447361" evidence="1">
    <location>
        <begin position="20"/>
        <end position="282"/>
    </location>
</feature>
<reference evidence="2" key="1">
    <citation type="submission" date="2022-09" db="EMBL/GenBank/DDBJ databases">
        <title>Comparative genomics and taxonomic characterization of three novel marine species of genus Reichenbachiella exhibiting antioxidant and polysaccharide degradation activities.</title>
        <authorList>
            <person name="Muhammad N."/>
            <person name="Lee Y.-J."/>
            <person name="Ko J."/>
            <person name="Kim S.-G."/>
        </authorList>
    </citation>
    <scope>NUCLEOTIDE SEQUENCE</scope>
    <source>
        <strain evidence="2">BKB1-1</strain>
    </source>
</reference>
<proteinExistence type="predicted"/>
<sequence>MKNVILLMFSLTLLTFVWSCTEEGFDDALINSSLDSLTQRLDSLENANQGILDSLNNVNTALLDSLAGVAHSVDSLGGVSQYLLDSIKALDGYAGPIFMTVTGTYDDGDTSFDYTKSKAFSIIPYTLQSSMSVYRYEYQEDEQSPVEVYYEVRVFLVSGGMYGDYAGVSIDVQEDGTVTYIEVESESAFSSSELGRSYYLDFYGESYLDEETNELEGEVTINSFSFDMETLELSFDLEYNKSVEQEVEQEIPARVQVALYDYSPDNARFTFSDQLVWGGGEY</sequence>
<keyword evidence="1" id="KW-0732">Signal</keyword>
<dbReference type="Proteomes" id="UP001065174">
    <property type="component" value="Chromosome"/>
</dbReference>
<keyword evidence="3" id="KW-1185">Reference proteome</keyword>
<evidence type="ECO:0000313" key="3">
    <source>
        <dbReference type="Proteomes" id="UP001065174"/>
    </source>
</evidence>
<protein>
    <submittedName>
        <fullName evidence="2">Uncharacterized protein</fullName>
    </submittedName>
</protein>
<feature type="signal peptide" evidence="1">
    <location>
        <begin position="1"/>
        <end position="19"/>
    </location>
</feature>
<evidence type="ECO:0000256" key="1">
    <source>
        <dbReference type="SAM" id="SignalP"/>
    </source>
</evidence>
<accession>A0ABY6CLM4</accession>
<dbReference type="EMBL" id="CP106679">
    <property type="protein sequence ID" value="UXP31419.1"/>
    <property type="molecule type" value="Genomic_DNA"/>
</dbReference>
<evidence type="ECO:0000313" key="2">
    <source>
        <dbReference type="EMBL" id="UXP31419.1"/>
    </source>
</evidence>
<dbReference type="RefSeq" id="WP_262308858.1">
    <property type="nucleotide sequence ID" value="NZ_CP106679.1"/>
</dbReference>
<gene>
    <name evidence="2" type="ORF">N6H18_13770</name>
</gene>